<keyword evidence="4" id="KW-1185">Reference proteome</keyword>
<organism evidence="3 4">
    <name type="scientific">Thalassotalea marina</name>
    <dbReference type="NCBI Taxonomy" id="1673741"/>
    <lineage>
        <taxon>Bacteria</taxon>
        <taxon>Pseudomonadati</taxon>
        <taxon>Pseudomonadota</taxon>
        <taxon>Gammaproteobacteria</taxon>
        <taxon>Alteromonadales</taxon>
        <taxon>Colwelliaceae</taxon>
        <taxon>Thalassotalea</taxon>
    </lineage>
</organism>
<dbReference type="RefSeq" id="WP_189767000.1">
    <property type="nucleotide sequence ID" value="NZ_BNCK01000001.1"/>
</dbReference>
<keyword evidence="1" id="KW-0732">Signal</keyword>
<dbReference type="Gene3D" id="3.40.190.10">
    <property type="entry name" value="Periplasmic binding protein-like II"/>
    <property type="match status" value="2"/>
</dbReference>
<evidence type="ECO:0000313" key="3">
    <source>
        <dbReference type="EMBL" id="GHF79702.1"/>
    </source>
</evidence>
<evidence type="ECO:0000256" key="1">
    <source>
        <dbReference type="SAM" id="SignalP"/>
    </source>
</evidence>
<gene>
    <name evidence="3" type="ORF">GCM10017161_03610</name>
</gene>
<sequence>MFNPKKSSVAFFFVSLLLALLHPYRGAIAAESYQVFTEDFAPYNYLDNGKLVGLSVDVVDSVFRELKASANYQVLPWARAYEYALNTPNTLIFSLARNPQREKLFKWVGAISAVETCLFAFESSVIEPLYTLEQAKKFRVVTQLQGHISIVLTKAGFIRGGNLIDSVSIESSLQMLKAGRADIIGLPRQVLEHYMQYGRGKTEERLKTIICFDNTALYLAFNKDTPDETVLKFKQAMIKVKKSLQEENK</sequence>
<accession>A0A919EH89</accession>
<dbReference type="Pfam" id="PF00497">
    <property type="entry name" value="SBP_bac_3"/>
    <property type="match status" value="1"/>
</dbReference>
<evidence type="ECO:0000313" key="4">
    <source>
        <dbReference type="Proteomes" id="UP000623842"/>
    </source>
</evidence>
<comment type="caution">
    <text evidence="3">The sequence shown here is derived from an EMBL/GenBank/DDBJ whole genome shotgun (WGS) entry which is preliminary data.</text>
</comment>
<dbReference type="PANTHER" id="PTHR38834">
    <property type="entry name" value="PERIPLASMIC SUBSTRATE BINDING PROTEIN FAMILY 3"/>
    <property type="match status" value="1"/>
</dbReference>
<dbReference type="SUPFAM" id="SSF53850">
    <property type="entry name" value="Periplasmic binding protein-like II"/>
    <property type="match status" value="1"/>
</dbReference>
<reference evidence="3" key="2">
    <citation type="submission" date="2020-09" db="EMBL/GenBank/DDBJ databases">
        <authorList>
            <person name="Sun Q."/>
            <person name="Kim S."/>
        </authorList>
    </citation>
    <scope>NUCLEOTIDE SEQUENCE</scope>
    <source>
        <strain evidence="3">KCTC 42731</strain>
    </source>
</reference>
<feature type="signal peptide" evidence="1">
    <location>
        <begin position="1"/>
        <end position="29"/>
    </location>
</feature>
<feature type="chain" id="PRO_5037159804" description="Solute-binding protein family 3/N-terminal domain-containing protein" evidence="1">
    <location>
        <begin position="30"/>
        <end position="249"/>
    </location>
</feature>
<dbReference type="EMBL" id="BNCK01000001">
    <property type="protein sequence ID" value="GHF79702.1"/>
    <property type="molecule type" value="Genomic_DNA"/>
</dbReference>
<reference evidence="3" key="1">
    <citation type="journal article" date="2014" name="Int. J. Syst. Evol. Microbiol.">
        <title>Complete genome sequence of Corynebacterium casei LMG S-19264T (=DSM 44701T), isolated from a smear-ripened cheese.</title>
        <authorList>
            <consortium name="US DOE Joint Genome Institute (JGI-PGF)"/>
            <person name="Walter F."/>
            <person name="Albersmeier A."/>
            <person name="Kalinowski J."/>
            <person name="Ruckert C."/>
        </authorList>
    </citation>
    <scope>NUCLEOTIDE SEQUENCE</scope>
    <source>
        <strain evidence="3">KCTC 42731</strain>
    </source>
</reference>
<dbReference type="InterPro" id="IPR001638">
    <property type="entry name" value="Solute-binding_3/MltF_N"/>
</dbReference>
<feature type="domain" description="Solute-binding protein family 3/N-terminal" evidence="2">
    <location>
        <begin position="37"/>
        <end position="237"/>
    </location>
</feature>
<name>A0A919EH89_9GAMM</name>
<evidence type="ECO:0000259" key="2">
    <source>
        <dbReference type="Pfam" id="PF00497"/>
    </source>
</evidence>
<protein>
    <recommendedName>
        <fullName evidence="2">Solute-binding protein family 3/N-terminal domain-containing protein</fullName>
    </recommendedName>
</protein>
<dbReference type="PANTHER" id="PTHR38834:SF3">
    <property type="entry name" value="SOLUTE-BINDING PROTEIN FAMILY 3_N-TERMINAL DOMAIN-CONTAINING PROTEIN"/>
    <property type="match status" value="1"/>
</dbReference>
<dbReference type="Proteomes" id="UP000623842">
    <property type="component" value="Unassembled WGS sequence"/>
</dbReference>
<dbReference type="AlphaFoldDB" id="A0A919EH89"/>
<proteinExistence type="predicted"/>